<dbReference type="Gene3D" id="3.60.110.10">
    <property type="entry name" value="Carbon-nitrogen hydrolase"/>
    <property type="match status" value="1"/>
</dbReference>
<dbReference type="InterPro" id="IPR050345">
    <property type="entry name" value="Aliph_Amidase/BUP"/>
</dbReference>
<dbReference type="PANTHER" id="PTHR43674">
    <property type="entry name" value="NITRILASE C965.09-RELATED"/>
    <property type="match status" value="1"/>
</dbReference>
<organism evidence="3 4">
    <name type="scientific">Cupriavidus malaysiensis</name>
    <dbReference type="NCBI Taxonomy" id="367825"/>
    <lineage>
        <taxon>Bacteria</taxon>
        <taxon>Pseudomonadati</taxon>
        <taxon>Pseudomonadota</taxon>
        <taxon>Betaproteobacteria</taxon>
        <taxon>Burkholderiales</taxon>
        <taxon>Burkholderiaceae</taxon>
        <taxon>Cupriavidus</taxon>
    </lineage>
</organism>
<dbReference type="InterPro" id="IPR036526">
    <property type="entry name" value="C-N_Hydrolase_sf"/>
</dbReference>
<reference evidence="3 4" key="1">
    <citation type="submission" date="2016-10" db="EMBL/GenBank/DDBJ databases">
        <title>Complete genome sequences of three Cupriavidus strains isolated from various Malaysian environments.</title>
        <authorList>
            <person name="Abdullah A.A.-A."/>
            <person name="Shafie N.A.H."/>
            <person name="Lau N.S."/>
        </authorList>
    </citation>
    <scope>NUCLEOTIDE SEQUENCE [LARGE SCALE GENOMIC DNA]</scope>
    <source>
        <strain evidence="3 4">USMAA1020</strain>
    </source>
</reference>
<evidence type="ECO:0000256" key="1">
    <source>
        <dbReference type="ARBA" id="ARBA00022801"/>
    </source>
</evidence>
<evidence type="ECO:0000259" key="2">
    <source>
        <dbReference type="PROSITE" id="PS50263"/>
    </source>
</evidence>
<dbReference type="InterPro" id="IPR003010">
    <property type="entry name" value="C-N_Hydrolase"/>
</dbReference>
<dbReference type="GO" id="GO:0016787">
    <property type="term" value="F:hydrolase activity"/>
    <property type="evidence" value="ECO:0007669"/>
    <property type="project" value="UniProtKB-KW"/>
</dbReference>
<dbReference type="PANTHER" id="PTHR43674:SF2">
    <property type="entry name" value="BETA-UREIDOPROPIONASE"/>
    <property type="match status" value="1"/>
</dbReference>
<dbReference type="CDD" id="cd07197">
    <property type="entry name" value="nitrilase"/>
    <property type="match status" value="1"/>
</dbReference>
<protein>
    <submittedName>
        <fullName evidence="3">Carbon-nitrogen hydrolase family protein</fullName>
    </submittedName>
</protein>
<proteinExistence type="predicted"/>
<keyword evidence="1 3" id="KW-0378">Hydrolase</keyword>
<sequence>MSLTIAAAQSISLAGNIPANVSRHLSAMQVAENHGAQLLVFPELSLTGYEMAMARELAIRPDDHSLIPLREQARRSGMTAVVGAPLRSADDDSVFIAALVLHPDGSVGVYTKQYLHAGEAVAFTAGDGGLPLTVGDASVALAVCADSLQPAHAARAAESNADVYAVGSVISTKSYPAESKRLRSYAVDHEMAVLLANHGAMTGGWACAGRSAIWAAGGELIAAAPGLGERLVIATRESGQWKGQVVPLAA</sequence>
<dbReference type="EMBL" id="CP017754">
    <property type="protein sequence ID" value="AOZ06486.1"/>
    <property type="molecule type" value="Genomic_DNA"/>
</dbReference>
<name>A0ABM6F4R9_9BURK</name>
<keyword evidence="4" id="KW-1185">Reference proteome</keyword>
<dbReference type="Proteomes" id="UP000177515">
    <property type="component" value="Chromosome 1"/>
</dbReference>
<dbReference type="SUPFAM" id="SSF56317">
    <property type="entry name" value="Carbon-nitrogen hydrolase"/>
    <property type="match status" value="1"/>
</dbReference>
<gene>
    <name evidence="3" type="ORF">BKK80_12145</name>
</gene>
<evidence type="ECO:0000313" key="3">
    <source>
        <dbReference type="EMBL" id="AOZ06486.1"/>
    </source>
</evidence>
<dbReference type="PROSITE" id="PS50263">
    <property type="entry name" value="CN_HYDROLASE"/>
    <property type="match status" value="1"/>
</dbReference>
<accession>A0ABM6F4R9</accession>
<dbReference type="Pfam" id="PF00795">
    <property type="entry name" value="CN_hydrolase"/>
    <property type="match status" value="1"/>
</dbReference>
<dbReference type="RefSeq" id="WP_071069590.1">
    <property type="nucleotide sequence ID" value="NZ_CP017754.1"/>
</dbReference>
<evidence type="ECO:0000313" key="4">
    <source>
        <dbReference type="Proteomes" id="UP000177515"/>
    </source>
</evidence>
<feature type="domain" description="CN hydrolase" evidence="2">
    <location>
        <begin position="3"/>
        <end position="238"/>
    </location>
</feature>